<evidence type="ECO:0000256" key="2">
    <source>
        <dbReference type="SAM" id="SignalP"/>
    </source>
</evidence>
<evidence type="ECO:0000313" key="3">
    <source>
        <dbReference type="EMBL" id="GMI02389.1"/>
    </source>
</evidence>
<dbReference type="EMBL" id="BRXW01000043">
    <property type="protein sequence ID" value="GMI02389.1"/>
    <property type="molecule type" value="Genomic_DNA"/>
</dbReference>
<dbReference type="PANTHER" id="PTHR35302:SF1">
    <property type="entry name" value="PROTEIN COFACTOR ASSEMBLY OF COMPLEX C SUBUNIT B CCB1, CHLOROPLASTIC"/>
    <property type="match status" value="1"/>
</dbReference>
<keyword evidence="1" id="KW-1133">Transmembrane helix</keyword>
<dbReference type="InterPro" id="IPR021919">
    <property type="entry name" value="CCB1"/>
</dbReference>
<dbReference type="PANTHER" id="PTHR35302">
    <property type="match status" value="1"/>
</dbReference>
<feature type="transmembrane region" description="Helical" evidence="1">
    <location>
        <begin position="70"/>
        <end position="89"/>
    </location>
</feature>
<dbReference type="Pfam" id="PF12046">
    <property type="entry name" value="CCB1"/>
    <property type="match status" value="1"/>
</dbReference>
<protein>
    <submittedName>
        <fullName evidence="3">Uncharacterized protein</fullName>
    </submittedName>
</protein>
<keyword evidence="1" id="KW-0812">Transmembrane</keyword>
<feature type="signal peptide" evidence="2">
    <location>
        <begin position="1"/>
        <end position="18"/>
    </location>
</feature>
<dbReference type="AlphaFoldDB" id="A0A9W7F6A1"/>
<sequence>MKQSSLLFLLLLLPSSLSFLPHPFLPPRSLQTPLKLSPTHVSDFLTSLPLSEVPVIEFKDTEITSYSKNSYYAILGLYTLSFPGLWSTIKRSTKAKVKRKTFITPGELSNGRSLRQVAGEIMAYFKANNYEVSSAGETIKFKGLVAKSTSQAFFLTFCTALCLASLALVLQISFIDTKMPLIGGDINWFYLVLLSPYAGVYYWKSGDREDEFECKLVESDDQMEVEVNVLGDEEEIERMWRKLELEEKGMVKVEGLLD</sequence>
<feature type="transmembrane region" description="Helical" evidence="1">
    <location>
        <begin position="186"/>
        <end position="203"/>
    </location>
</feature>
<name>A0A9W7F6A1_9STRA</name>
<evidence type="ECO:0000256" key="1">
    <source>
        <dbReference type="SAM" id="Phobius"/>
    </source>
</evidence>
<evidence type="ECO:0000313" key="4">
    <source>
        <dbReference type="Proteomes" id="UP001165122"/>
    </source>
</evidence>
<dbReference type="OrthoDB" id="447756at2759"/>
<keyword evidence="4" id="KW-1185">Reference proteome</keyword>
<reference evidence="4" key="1">
    <citation type="journal article" date="2023" name="Commun. Biol.">
        <title>Genome analysis of Parmales, the sister group of diatoms, reveals the evolutionary specialization of diatoms from phago-mixotrophs to photoautotrophs.</title>
        <authorList>
            <person name="Ban H."/>
            <person name="Sato S."/>
            <person name="Yoshikawa S."/>
            <person name="Yamada K."/>
            <person name="Nakamura Y."/>
            <person name="Ichinomiya M."/>
            <person name="Sato N."/>
            <person name="Blanc-Mathieu R."/>
            <person name="Endo H."/>
            <person name="Kuwata A."/>
            <person name="Ogata H."/>
        </authorList>
    </citation>
    <scope>NUCLEOTIDE SEQUENCE [LARGE SCALE GENOMIC DNA]</scope>
    <source>
        <strain evidence="4">NIES 3700</strain>
    </source>
</reference>
<proteinExistence type="predicted"/>
<keyword evidence="2" id="KW-0732">Signal</keyword>
<dbReference type="Proteomes" id="UP001165122">
    <property type="component" value="Unassembled WGS sequence"/>
</dbReference>
<accession>A0A9W7F6A1</accession>
<feature type="chain" id="PRO_5040766296" evidence="2">
    <location>
        <begin position="19"/>
        <end position="258"/>
    </location>
</feature>
<organism evidence="3 4">
    <name type="scientific">Triparma laevis f. longispina</name>
    <dbReference type="NCBI Taxonomy" id="1714387"/>
    <lineage>
        <taxon>Eukaryota</taxon>
        <taxon>Sar</taxon>
        <taxon>Stramenopiles</taxon>
        <taxon>Ochrophyta</taxon>
        <taxon>Bolidophyceae</taxon>
        <taxon>Parmales</taxon>
        <taxon>Triparmaceae</taxon>
        <taxon>Triparma</taxon>
    </lineage>
</organism>
<comment type="caution">
    <text evidence="3">The sequence shown here is derived from an EMBL/GenBank/DDBJ whole genome shotgun (WGS) entry which is preliminary data.</text>
</comment>
<feature type="transmembrane region" description="Helical" evidence="1">
    <location>
        <begin position="152"/>
        <end position="174"/>
    </location>
</feature>
<keyword evidence="1" id="KW-0472">Membrane</keyword>
<gene>
    <name evidence="3" type="ORF">TrLO_g14136</name>
</gene>